<evidence type="ECO:0008006" key="3">
    <source>
        <dbReference type="Google" id="ProtNLM"/>
    </source>
</evidence>
<dbReference type="Proteomes" id="UP001185028">
    <property type="component" value="Unassembled WGS sequence"/>
</dbReference>
<proteinExistence type="predicted"/>
<organism evidence="1 2">
    <name type="scientific">Paenibacillus hunanensis</name>
    <dbReference type="NCBI Taxonomy" id="539262"/>
    <lineage>
        <taxon>Bacteria</taxon>
        <taxon>Bacillati</taxon>
        <taxon>Bacillota</taxon>
        <taxon>Bacilli</taxon>
        <taxon>Bacillales</taxon>
        <taxon>Paenibacillaceae</taxon>
        <taxon>Paenibacillus</taxon>
    </lineage>
</organism>
<protein>
    <recommendedName>
        <fullName evidence="3">Phage head morphogenesis domain-containing protein</fullName>
    </recommendedName>
</protein>
<reference evidence="1 2" key="1">
    <citation type="submission" date="2023-07" db="EMBL/GenBank/DDBJ databases">
        <title>Genomic Encyclopedia of Type Strains, Phase IV (KMG-IV): sequencing the most valuable type-strain genomes for metagenomic binning, comparative biology and taxonomic classification.</title>
        <authorList>
            <person name="Goeker M."/>
        </authorList>
    </citation>
    <scope>NUCLEOTIDE SEQUENCE [LARGE SCALE GENOMIC DNA]</scope>
    <source>
        <strain evidence="1 2">DSM 22170</strain>
    </source>
</reference>
<evidence type="ECO:0000313" key="2">
    <source>
        <dbReference type="Proteomes" id="UP001185028"/>
    </source>
</evidence>
<keyword evidence="2" id="KW-1185">Reference proteome</keyword>
<gene>
    <name evidence="1" type="ORF">JOC58_001042</name>
</gene>
<dbReference type="RefSeq" id="WP_188775351.1">
    <property type="nucleotide sequence ID" value="NZ_BMMB01000004.1"/>
</dbReference>
<evidence type="ECO:0000313" key="1">
    <source>
        <dbReference type="EMBL" id="MDR6243157.1"/>
    </source>
</evidence>
<name>A0ABU1IWT5_9BACL</name>
<sequence length="366" mass="41603">MPKVNIQLPPELRSFSDDDKLQVIEEIRKALNVSKPKPDVHDGRSMWEPSDDSLIAQLEDGFYMELDEAARQVNAETVALLDLPDDQLQKSGKIDRFKALVKKFRDRFSALKNKFKRKSAADILQKVDDLWRQRLGTLSRLAEKYIVRSTLAARLRIEAEDHDIELPDDIVDKLPVTIKAAQKDPFPFTLWDKQEQIELVTLSPAELSAMEYAVLSAAEKINQISDSHRAGVKNLVIQSIKERWGADKLSQALFDAYSTQNRDWRRVAITELAMATNDAYIAGLQEGDEVKVPIVPGACKHCQRLLEGKTFTVSATPHEDGNKYVWAGKSNIGRTVANWWACSPLHPHCRHRWIRSFHKGGEKKND</sequence>
<comment type="caution">
    <text evidence="1">The sequence shown here is derived from an EMBL/GenBank/DDBJ whole genome shotgun (WGS) entry which is preliminary data.</text>
</comment>
<accession>A0ABU1IWT5</accession>
<dbReference type="EMBL" id="JAVDQH010000003">
    <property type="protein sequence ID" value="MDR6243157.1"/>
    <property type="molecule type" value="Genomic_DNA"/>
</dbReference>